<evidence type="ECO:0000259" key="5">
    <source>
        <dbReference type="Pfam" id="PF13629"/>
    </source>
</evidence>
<feature type="chain" id="PRO_5026288144" evidence="3">
    <location>
        <begin position="33"/>
        <end position="510"/>
    </location>
</feature>
<sequence length="510" mass="55396">MRKKKRISASIRRYVCAIIAMAIIAATAVALAAQPIWLELNQAYLYQAGSSPINRVAVANPAIADVVVLDKTKLNIVAKALGSTSLSVWSVNGMRQDFIISVCNTDTATAQFIKQSMGLSGVQVAKVGEKLVLQGVVENQYEKSKALGIAKVYAGEENIVDLLQMKNPTMVNLAAMVIDVTDDDESKLGFKYANASKVSVDDHNIASITFGTIGEFYGGMDHYELTKHPFQRVDFMIQALATKNKVRILSRPNITTMSGEEAEILIGGEMGIPTSKDGEIVVTWKEYGIHLKIKPTVDHENKITTSVQAEVSNLNDAAAVATTAGKIPGLSSRKASTVLTLPDGGTMSIGGLLDNRENKIVTKVPILGDIPIIGEFFKHTSNSKDKHELMILITPTIVTANDPVKASNKMAEAVEESKRQLAEMEEVFPNDPPKKQPLAKTDPEKIEHPVKEPVPHVKRDFGIYDSWVAKAEAELKAEAEAKEAAKREAMQAEKQAKAETAQRPVLPEAD</sequence>
<comment type="similarity">
    <text evidence="1">Belongs to the bacterial secretin family.</text>
</comment>
<dbReference type="GO" id="GO:0015627">
    <property type="term" value="C:type II protein secretion system complex"/>
    <property type="evidence" value="ECO:0007669"/>
    <property type="project" value="TreeGrafter"/>
</dbReference>
<proteinExistence type="inferred from homology"/>
<evidence type="ECO:0000313" key="6">
    <source>
        <dbReference type="EMBL" id="MSU09476.1"/>
    </source>
</evidence>
<comment type="caution">
    <text evidence="6">The sequence shown here is derived from an EMBL/GenBank/DDBJ whole genome shotgun (WGS) entry which is preliminary data.</text>
</comment>
<dbReference type="InterPro" id="IPR001775">
    <property type="entry name" value="GspD/PilQ"/>
</dbReference>
<evidence type="ECO:0000259" key="4">
    <source>
        <dbReference type="Pfam" id="PF00263"/>
    </source>
</evidence>
<keyword evidence="7" id="KW-1185">Reference proteome</keyword>
<feature type="domain" description="Type II/III secretion system secretin-like" evidence="4">
    <location>
        <begin position="239"/>
        <end position="398"/>
    </location>
</feature>
<protein>
    <submittedName>
        <fullName evidence="6">Type II and III secretion system protein</fullName>
    </submittedName>
</protein>
<dbReference type="RefSeq" id="WP_154407647.1">
    <property type="nucleotide sequence ID" value="NZ_VUNR01000024.1"/>
</dbReference>
<dbReference type="PANTHER" id="PTHR30332:SF17">
    <property type="entry name" value="TYPE IV PILIATION SYSTEM PROTEIN DR_0774-RELATED"/>
    <property type="match status" value="1"/>
</dbReference>
<evidence type="ECO:0000256" key="3">
    <source>
        <dbReference type="SAM" id="SignalP"/>
    </source>
</evidence>
<feature type="compositionally biased region" description="Basic and acidic residues" evidence="2">
    <location>
        <begin position="441"/>
        <end position="453"/>
    </location>
</feature>
<feature type="domain" description="Pilus formation protein N-terminal" evidence="5">
    <location>
        <begin position="33"/>
        <end position="94"/>
    </location>
</feature>
<dbReference type="Pfam" id="PF13629">
    <property type="entry name" value="T2SS-T3SS_pil_N"/>
    <property type="match status" value="1"/>
</dbReference>
<evidence type="ECO:0000256" key="2">
    <source>
        <dbReference type="SAM" id="MobiDB-lite"/>
    </source>
</evidence>
<dbReference type="InterPro" id="IPR004846">
    <property type="entry name" value="T2SS/T3SS_dom"/>
</dbReference>
<evidence type="ECO:0000313" key="7">
    <source>
        <dbReference type="Proteomes" id="UP000433181"/>
    </source>
</evidence>
<dbReference type="InterPro" id="IPR032789">
    <property type="entry name" value="T2SS-T3SS_pil_N"/>
</dbReference>
<gene>
    <name evidence="6" type="ORF">FYJ84_10840</name>
</gene>
<keyword evidence="3" id="KW-0732">Signal</keyword>
<dbReference type="PANTHER" id="PTHR30332">
    <property type="entry name" value="PROBABLE GENERAL SECRETION PATHWAY PROTEIN D"/>
    <property type="match status" value="1"/>
</dbReference>
<organism evidence="6 7">
    <name type="scientific">Anaerovibrio slackiae</name>
    <dbReference type="NCBI Taxonomy" id="2652309"/>
    <lineage>
        <taxon>Bacteria</taxon>
        <taxon>Bacillati</taxon>
        <taxon>Bacillota</taxon>
        <taxon>Negativicutes</taxon>
        <taxon>Selenomonadales</taxon>
        <taxon>Selenomonadaceae</taxon>
        <taxon>Anaerovibrio</taxon>
    </lineage>
</organism>
<accession>A0A6I2UL53</accession>
<evidence type="ECO:0000256" key="1">
    <source>
        <dbReference type="RuleBase" id="RU004003"/>
    </source>
</evidence>
<feature type="region of interest" description="Disordered" evidence="2">
    <location>
        <begin position="428"/>
        <end position="453"/>
    </location>
</feature>
<reference evidence="6 7" key="1">
    <citation type="submission" date="2019-08" db="EMBL/GenBank/DDBJ databases">
        <title>In-depth cultivation of the pig gut microbiome towards novel bacterial diversity and tailored functional studies.</title>
        <authorList>
            <person name="Wylensek D."/>
            <person name="Hitch T.C.A."/>
            <person name="Clavel T."/>
        </authorList>
    </citation>
    <scope>NUCLEOTIDE SEQUENCE [LARGE SCALE GENOMIC DNA]</scope>
    <source>
        <strain evidence="6 7">WCA-693-APC-5D-A</strain>
    </source>
</reference>
<feature type="compositionally biased region" description="Basic and acidic residues" evidence="2">
    <location>
        <begin position="476"/>
        <end position="497"/>
    </location>
</feature>
<dbReference type="EMBL" id="VUNR01000024">
    <property type="protein sequence ID" value="MSU09476.1"/>
    <property type="molecule type" value="Genomic_DNA"/>
</dbReference>
<feature type="region of interest" description="Disordered" evidence="2">
    <location>
        <begin position="476"/>
        <end position="510"/>
    </location>
</feature>
<feature type="signal peptide" evidence="3">
    <location>
        <begin position="1"/>
        <end position="32"/>
    </location>
</feature>
<dbReference type="PRINTS" id="PR00811">
    <property type="entry name" value="BCTERIALGSPD"/>
</dbReference>
<name>A0A6I2UL53_9FIRM</name>
<dbReference type="AlphaFoldDB" id="A0A6I2UL53"/>
<dbReference type="Pfam" id="PF00263">
    <property type="entry name" value="Secretin"/>
    <property type="match status" value="1"/>
</dbReference>
<dbReference type="GeneID" id="96779424"/>
<dbReference type="Proteomes" id="UP000433181">
    <property type="component" value="Unassembled WGS sequence"/>
</dbReference>
<dbReference type="InterPro" id="IPR050810">
    <property type="entry name" value="Bact_Secretion_Sys_Channel"/>
</dbReference>
<dbReference type="GO" id="GO:0009306">
    <property type="term" value="P:protein secretion"/>
    <property type="evidence" value="ECO:0007669"/>
    <property type="project" value="InterPro"/>
</dbReference>